<name>A0ABR0WPU9_REHGL</name>
<evidence type="ECO:0000313" key="2">
    <source>
        <dbReference type="EMBL" id="KAK6149169.1"/>
    </source>
</evidence>
<feature type="compositionally biased region" description="Polar residues" evidence="1">
    <location>
        <begin position="183"/>
        <end position="200"/>
    </location>
</feature>
<feature type="compositionally biased region" description="Basic and acidic residues" evidence="1">
    <location>
        <begin position="160"/>
        <end position="182"/>
    </location>
</feature>
<keyword evidence="3" id="KW-1185">Reference proteome</keyword>
<feature type="region of interest" description="Disordered" evidence="1">
    <location>
        <begin position="150"/>
        <end position="200"/>
    </location>
</feature>
<proteinExistence type="predicted"/>
<accession>A0ABR0WPU9</accession>
<sequence>MSSPCTVPRLVRCRVRDLASCFYACRLPLDEEPADTFCSKPTQMSSNGNTTFDSKVSSRAHKAREKKLSRKDGEESVQILSRNISKTGRVAENGNRPVEPRFAEEDYIVFCFREDGEIDMINDGNNKPSEAYDQHAKIVTTATLRPVNRKKVSRFSIGQGDEKGSKEKGNEWPPDNELKETNTNEQPNSSKMDSFESCDSNLSDTSTSSFAFPVLGIEWIGSPVHMPKSEKPEARSLRLHCCRF</sequence>
<comment type="caution">
    <text evidence="2">The sequence shown here is derived from an EMBL/GenBank/DDBJ whole genome shotgun (WGS) entry which is preliminary data.</text>
</comment>
<gene>
    <name evidence="2" type="ORF">DH2020_016694</name>
</gene>
<reference evidence="2 3" key="1">
    <citation type="journal article" date="2021" name="Comput. Struct. Biotechnol. J.">
        <title>De novo genome assembly of the potent medicinal plant Rehmannia glutinosa using nanopore technology.</title>
        <authorList>
            <person name="Ma L."/>
            <person name="Dong C."/>
            <person name="Song C."/>
            <person name="Wang X."/>
            <person name="Zheng X."/>
            <person name="Niu Y."/>
            <person name="Chen S."/>
            <person name="Feng W."/>
        </authorList>
    </citation>
    <scope>NUCLEOTIDE SEQUENCE [LARGE SCALE GENOMIC DNA]</scope>
    <source>
        <strain evidence="2">DH-2019</strain>
    </source>
</reference>
<dbReference type="PANTHER" id="PTHR33914:SF3">
    <property type="entry name" value="PROTEIN BREAKING OF ASYMMETRY IN THE STOMATAL LINEAGE"/>
    <property type="match status" value="1"/>
</dbReference>
<organism evidence="2 3">
    <name type="scientific">Rehmannia glutinosa</name>
    <name type="common">Chinese foxglove</name>
    <dbReference type="NCBI Taxonomy" id="99300"/>
    <lineage>
        <taxon>Eukaryota</taxon>
        <taxon>Viridiplantae</taxon>
        <taxon>Streptophyta</taxon>
        <taxon>Embryophyta</taxon>
        <taxon>Tracheophyta</taxon>
        <taxon>Spermatophyta</taxon>
        <taxon>Magnoliopsida</taxon>
        <taxon>eudicotyledons</taxon>
        <taxon>Gunneridae</taxon>
        <taxon>Pentapetalae</taxon>
        <taxon>asterids</taxon>
        <taxon>lamiids</taxon>
        <taxon>Lamiales</taxon>
        <taxon>Orobanchaceae</taxon>
        <taxon>Rehmannieae</taxon>
        <taxon>Rehmannia</taxon>
    </lineage>
</organism>
<dbReference type="EMBL" id="JABTTQ020000009">
    <property type="protein sequence ID" value="KAK6149169.1"/>
    <property type="molecule type" value="Genomic_DNA"/>
</dbReference>
<dbReference type="PANTHER" id="PTHR33914">
    <property type="entry name" value="18S PRE-RIBOSOMAL ASSEMBLY PROTEIN GAR2-LIKE PROTEIN"/>
    <property type="match status" value="1"/>
</dbReference>
<feature type="compositionally biased region" description="Basic residues" evidence="1">
    <location>
        <begin position="58"/>
        <end position="69"/>
    </location>
</feature>
<dbReference type="Proteomes" id="UP001318860">
    <property type="component" value="Unassembled WGS sequence"/>
</dbReference>
<dbReference type="InterPro" id="IPR040378">
    <property type="entry name" value="BASL"/>
</dbReference>
<evidence type="ECO:0008006" key="4">
    <source>
        <dbReference type="Google" id="ProtNLM"/>
    </source>
</evidence>
<feature type="region of interest" description="Disordered" evidence="1">
    <location>
        <begin position="40"/>
        <end position="74"/>
    </location>
</feature>
<evidence type="ECO:0000256" key="1">
    <source>
        <dbReference type="SAM" id="MobiDB-lite"/>
    </source>
</evidence>
<protein>
    <recommendedName>
        <fullName evidence="4">Protein BREAKING OF ASYMMETRY IN THE STOMATAL LINEAGE</fullName>
    </recommendedName>
</protein>
<feature type="compositionally biased region" description="Polar residues" evidence="1">
    <location>
        <begin position="40"/>
        <end position="57"/>
    </location>
</feature>
<evidence type="ECO:0000313" key="3">
    <source>
        <dbReference type="Proteomes" id="UP001318860"/>
    </source>
</evidence>